<feature type="transmembrane region" description="Helical" evidence="1">
    <location>
        <begin position="25"/>
        <end position="42"/>
    </location>
</feature>
<reference evidence="2 3" key="1">
    <citation type="submission" date="2019-06" db="EMBL/GenBank/DDBJ databases">
        <title>Genome analyses of bacteria isolated from kimchi.</title>
        <authorList>
            <person name="Lee S."/>
            <person name="Ahn S."/>
            <person name="Roh S."/>
        </authorList>
    </citation>
    <scope>NUCLEOTIDE SEQUENCE [LARGE SCALE GENOMIC DNA]</scope>
    <source>
        <strain evidence="2 3">CBA3620</strain>
    </source>
</reference>
<protein>
    <submittedName>
        <fullName evidence="2">Uncharacterized protein</fullName>
    </submittedName>
</protein>
<name>A0AAE6M4A5_LEUCA</name>
<proteinExistence type="predicted"/>
<sequence>MLTILDLINHYLGYFTTNSKTKGRIYTVVSAIGVWYLLYLAYRFFANGRWLRGTLIAGVFILLLYFVFLNILYYFTKSVTKWDVSPYIEKLLGGPHVEEETQQQTVIMPANGLYERQDVMPGLVDTNATQQANMDLLATELEQLGLMSTNYGHLGTQAQRHIIAQHDIIFANHPGTLLPYFDMVTTDNTVKIMGGVNQLQARELATLSMVGMVPARQAMEKYHLALASVVLNGGIGHTATRTELIETEGPYSLKVEVAYEKRR</sequence>
<keyword evidence="1" id="KW-1133">Transmembrane helix</keyword>
<evidence type="ECO:0000313" key="2">
    <source>
        <dbReference type="EMBL" id="QEA33486.1"/>
    </source>
</evidence>
<dbReference type="InterPro" id="IPR046503">
    <property type="entry name" value="DUF6681"/>
</dbReference>
<dbReference type="Proteomes" id="UP000321332">
    <property type="component" value="Chromosome"/>
</dbReference>
<keyword evidence="1" id="KW-0472">Membrane</keyword>
<dbReference type="RefSeq" id="WP_014973568.1">
    <property type="nucleotide sequence ID" value="NZ_CP042374.1"/>
</dbReference>
<dbReference type="Pfam" id="PF20386">
    <property type="entry name" value="DUF6681"/>
    <property type="match status" value="1"/>
</dbReference>
<dbReference type="GeneID" id="61187039"/>
<evidence type="ECO:0000313" key="3">
    <source>
        <dbReference type="Proteomes" id="UP000321332"/>
    </source>
</evidence>
<feature type="transmembrane region" description="Helical" evidence="1">
    <location>
        <begin position="54"/>
        <end position="75"/>
    </location>
</feature>
<dbReference type="EMBL" id="CP042374">
    <property type="protein sequence ID" value="QEA33486.1"/>
    <property type="molecule type" value="Genomic_DNA"/>
</dbReference>
<keyword evidence="1" id="KW-0812">Transmembrane</keyword>
<dbReference type="AlphaFoldDB" id="A0AAE6M4A5"/>
<dbReference type="OMA" id="IRGALFM"/>
<organism evidence="2 3">
    <name type="scientific">Leuconostoc carnosum</name>
    <dbReference type="NCBI Taxonomy" id="1252"/>
    <lineage>
        <taxon>Bacteria</taxon>
        <taxon>Bacillati</taxon>
        <taxon>Bacillota</taxon>
        <taxon>Bacilli</taxon>
        <taxon>Lactobacillales</taxon>
        <taxon>Lactobacillaceae</taxon>
        <taxon>Leuconostoc</taxon>
    </lineage>
</organism>
<accession>A0AAE6M4A5</accession>
<gene>
    <name evidence="2" type="ORF">FGL89_04715</name>
</gene>
<evidence type="ECO:0000256" key="1">
    <source>
        <dbReference type="SAM" id="Phobius"/>
    </source>
</evidence>